<feature type="compositionally biased region" description="Pro residues" evidence="1">
    <location>
        <begin position="273"/>
        <end position="283"/>
    </location>
</feature>
<feature type="region of interest" description="Disordered" evidence="1">
    <location>
        <begin position="121"/>
        <end position="211"/>
    </location>
</feature>
<protein>
    <submittedName>
        <fullName evidence="2">Uncharacterized protein</fullName>
    </submittedName>
</protein>
<evidence type="ECO:0000313" key="2">
    <source>
        <dbReference type="EMBL" id="KAG2492662.1"/>
    </source>
</evidence>
<feature type="region of interest" description="Disordered" evidence="1">
    <location>
        <begin position="478"/>
        <end position="519"/>
    </location>
</feature>
<feature type="region of interest" description="Disordered" evidence="1">
    <location>
        <begin position="307"/>
        <end position="329"/>
    </location>
</feature>
<feature type="compositionally biased region" description="Pro residues" evidence="1">
    <location>
        <begin position="487"/>
        <end position="496"/>
    </location>
</feature>
<name>A0A835XX03_9CHLO</name>
<organism evidence="2 3">
    <name type="scientific">Edaphochlamys debaryana</name>
    <dbReference type="NCBI Taxonomy" id="47281"/>
    <lineage>
        <taxon>Eukaryota</taxon>
        <taxon>Viridiplantae</taxon>
        <taxon>Chlorophyta</taxon>
        <taxon>core chlorophytes</taxon>
        <taxon>Chlorophyceae</taxon>
        <taxon>CS clade</taxon>
        <taxon>Chlamydomonadales</taxon>
        <taxon>Chlamydomonadales incertae sedis</taxon>
        <taxon>Edaphochlamys</taxon>
    </lineage>
</organism>
<dbReference type="OrthoDB" id="548216at2759"/>
<evidence type="ECO:0000256" key="1">
    <source>
        <dbReference type="SAM" id="MobiDB-lite"/>
    </source>
</evidence>
<feature type="compositionally biased region" description="Low complexity" evidence="1">
    <location>
        <begin position="165"/>
        <end position="195"/>
    </location>
</feature>
<feature type="region of interest" description="Disordered" evidence="1">
    <location>
        <begin position="15"/>
        <end position="51"/>
    </location>
</feature>
<proteinExistence type="predicted"/>
<reference evidence="2" key="1">
    <citation type="journal article" date="2020" name="bioRxiv">
        <title>Comparative genomics of Chlamydomonas.</title>
        <authorList>
            <person name="Craig R.J."/>
            <person name="Hasan A.R."/>
            <person name="Ness R.W."/>
            <person name="Keightley P.D."/>
        </authorList>
    </citation>
    <scope>NUCLEOTIDE SEQUENCE</scope>
    <source>
        <strain evidence="2">CCAP 11/70</strain>
    </source>
</reference>
<keyword evidence="3" id="KW-1185">Reference proteome</keyword>
<feature type="compositionally biased region" description="Low complexity" evidence="1">
    <location>
        <begin position="497"/>
        <end position="511"/>
    </location>
</feature>
<feature type="compositionally biased region" description="Gly residues" evidence="1">
    <location>
        <begin position="598"/>
        <end position="618"/>
    </location>
</feature>
<comment type="caution">
    <text evidence="2">The sequence shown here is derived from an EMBL/GenBank/DDBJ whole genome shotgun (WGS) entry which is preliminary data.</text>
</comment>
<evidence type="ECO:0000313" key="3">
    <source>
        <dbReference type="Proteomes" id="UP000612055"/>
    </source>
</evidence>
<dbReference type="EMBL" id="JAEHOE010000043">
    <property type="protein sequence ID" value="KAG2492662.1"/>
    <property type="molecule type" value="Genomic_DNA"/>
</dbReference>
<sequence length="824" mass="80730">MTTNAVETLCDGRVGVQGRAVRQDPDAPGDKAQGGQEEEMTAKPTPAHSANFPLLANDAAAGVRLGPDHGPAGPGLAPVPVWGTHELTAQSSGTLPALTPAGGVPPAEASWTARIVTTGNWTPSAAPQQQPPQQQPHLQQPLPPQHLNGGASSSTPLPWTPAQPAPASGAPGAAAALSGPWPLAPSAPAATPQAPFHAGPGGPAPWAPSPPGAVGPGLGAVGPGLGAVGPGLGAVGPGLGAVGPGLGAGPAAASPSFQGPTPQVAPALARPWAPVPAPGPGPTAMPAASTSPAAFARASSGASASVTASAGAPAPTMSNGSGAVSGSSAFSGTASGAVSGGGGGPSAAALVAELLAEAAGGGFGAATATALAPLPPGSGRSADELLAGLDLQDIFTPPRPSHAKRIRGHVKRAAELRSALADRVRAIRALAAANQTLRGRARVVEMVVRCRDEQLQLLRAATPSPDGRTYTLAQHAPHALAAAGRPADPPPLPPGAEPGAGAEPGPGAEPGAAGGGGGCGEGSSLEALAVMPAEQLLEMFRRLLADLAVHLSAVQRHMLTAQGTDGPSAPGPGPGSAAPLALVPQPPLPPGLAPTGPTPGGDPGAGPGAEAGPGSGGGPLAALRSRMAVFRWVVRHLGLVNDQVCRFVDTRLTGECVPPPPDHWLRVVAALGLSGQQRADAAVLYGCWQEWLAPILAERRALTSALDELLGANRYGGTYVEASGRYGTDRDTIHALSANVVRERVLAVLVAEVFCCHILTDLQWAAAIVHSYPYVYDARELVRAAAQMHAAAALGAASAATAAPAAAAAGAGGAATGSAALPAA</sequence>
<feature type="region of interest" description="Disordered" evidence="1">
    <location>
        <begin position="252"/>
        <end position="291"/>
    </location>
</feature>
<dbReference type="AlphaFoldDB" id="A0A835XX03"/>
<dbReference type="Proteomes" id="UP000612055">
    <property type="component" value="Unassembled WGS sequence"/>
</dbReference>
<accession>A0A835XX03</accession>
<feature type="compositionally biased region" description="Pro residues" evidence="1">
    <location>
        <begin position="202"/>
        <end position="211"/>
    </location>
</feature>
<feature type="region of interest" description="Disordered" evidence="1">
    <location>
        <begin position="561"/>
        <end position="618"/>
    </location>
</feature>
<gene>
    <name evidence="2" type="ORF">HYH03_009077</name>
</gene>